<dbReference type="Gene3D" id="3.40.395.10">
    <property type="entry name" value="Adenoviral Proteinase, Chain A"/>
    <property type="match status" value="1"/>
</dbReference>
<evidence type="ECO:0000313" key="3">
    <source>
        <dbReference type="WBParaSite" id="Pan_g13734.t1"/>
    </source>
</evidence>
<proteinExistence type="predicted"/>
<keyword evidence="2" id="KW-1185">Reference proteome</keyword>
<evidence type="ECO:0000313" key="2">
    <source>
        <dbReference type="Proteomes" id="UP000492821"/>
    </source>
</evidence>
<reference evidence="3" key="2">
    <citation type="submission" date="2020-10" db="UniProtKB">
        <authorList>
            <consortium name="WormBaseParasite"/>
        </authorList>
    </citation>
    <scope>IDENTIFICATION</scope>
</reference>
<keyword evidence="1" id="KW-0732">Signal</keyword>
<dbReference type="InterPro" id="IPR038765">
    <property type="entry name" value="Papain-like_cys_pep_sf"/>
</dbReference>
<organism evidence="2 3">
    <name type="scientific">Panagrellus redivivus</name>
    <name type="common">Microworm</name>
    <dbReference type="NCBI Taxonomy" id="6233"/>
    <lineage>
        <taxon>Eukaryota</taxon>
        <taxon>Metazoa</taxon>
        <taxon>Ecdysozoa</taxon>
        <taxon>Nematoda</taxon>
        <taxon>Chromadorea</taxon>
        <taxon>Rhabditida</taxon>
        <taxon>Tylenchina</taxon>
        <taxon>Panagrolaimomorpha</taxon>
        <taxon>Panagrolaimoidea</taxon>
        <taxon>Panagrolaimidae</taxon>
        <taxon>Panagrellus</taxon>
    </lineage>
</organism>
<feature type="signal peptide" evidence="1">
    <location>
        <begin position="1"/>
        <end position="19"/>
    </location>
</feature>
<evidence type="ECO:0000256" key="1">
    <source>
        <dbReference type="SAM" id="SignalP"/>
    </source>
</evidence>
<accession>A0A7E4UXC0</accession>
<protein>
    <submittedName>
        <fullName evidence="3">Secreted protein</fullName>
    </submittedName>
</protein>
<feature type="chain" id="PRO_5028985374" evidence="1">
    <location>
        <begin position="20"/>
        <end position="158"/>
    </location>
</feature>
<dbReference type="AlphaFoldDB" id="A0A7E4UXC0"/>
<reference evidence="2" key="1">
    <citation type="journal article" date="2013" name="Genetics">
        <title>The draft genome and transcriptome of Panagrellus redivivus are shaped by the harsh demands of a free-living lifestyle.</title>
        <authorList>
            <person name="Srinivasan J."/>
            <person name="Dillman A.R."/>
            <person name="Macchietto M.G."/>
            <person name="Heikkinen L."/>
            <person name="Lakso M."/>
            <person name="Fracchia K.M."/>
            <person name="Antoshechkin I."/>
            <person name="Mortazavi A."/>
            <person name="Wong G."/>
            <person name="Sternberg P.W."/>
        </authorList>
    </citation>
    <scope>NUCLEOTIDE SEQUENCE [LARGE SCALE GENOMIC DNA]</scope>
    <source>
        <strain evidence="2">MT8872</strain>
    </source>
</reference>
<dbReference type="Proteomes" id="UP000492821">
    <property type="component" value="Unassembled WGS sequence"/>
</dbReference>
<dbReference type="WBParaSite" id="Pan_g13734.t1">
    <property type="protein sequence ID" value="Pan_g13734.t1"/>
    <property type="gene ID" value="Pan_g13734"/>
</dbReference>
<dbReference type="SUPFAM" id="SSF54001">
    <property type="entry name" value="Cysteine proteinases"/>
    <property type="match status" value="1"/>
</dbReference>
<sequence>MMFMRVCNGWAALLPTISGAICGFGQVKLFDDMLTDADVNLKTVLNSTGYHCYQFEVNTGTDSPKRKHDFKFRPYPYRPIAIAVPEHRIMFYPSDMKGLRENSWLNDDVVDFVMQDMIANLPKEDRDRITYMEPHNFSMFLGNSKLNHFDAKTIKNDM</sequence>
<name>A0A7E4UXC0_PANRE</name>